<organism evidence="3 4">
    <name type="scientific">Nocardia salmonicida</name>
    <dbReference type="NCBI Taxonomy" id="53431"/>
    <lineage>
        <taxon>Bacteria</taxon>
        <taxon>Bacillati</taxon>
        <taxon>Actinomycetota</taxon>
        <taxon>Actinomycetes</taxon>
        <taxon>Mycobacteriales</taxon>
        <taxon>Nocardiaceae</taxon>
        <taxon>Nocardia</taxon>
    </lineage>
</organism>
<name>A0ABZ1MZW4_9NOCA</name>
<evidence type="ECO:0000256" key="1">
    <source>
        <dbReference type="SAM" id="MobiDB-lite"/>
    </source>
</evidence>
<evidence type="ECO:0000313" key="4">
    <source>
        <dbReference type="Proteomes" id="UP001621418"/>
    </source>
</evidence>
<dbReference type="PANTHER" id="PTHR36151">
    <property type="entry name" value="BLR2777 PROTEIN"/>
    <property type="match status" value="1"/>
</dbReference>
<feature type="domain" description="ER-bound oxygenase mpaB/mpaB'/Rubber oxygenase catalytic" evidence="2">
    <location>
        <begin position="43"/>
        <end position="279"/>
    </location>
</feature>
<dbReference type="InterPro" id="IPR018713">
    <property type="entry name" value="MPAB/Lcp_cat_dom"/>
</dbReference>
<keyword evidence="4" id="KW-1185">Reference proteome</keyword>
<dbReference type="Proteomes" id="UP001621418">
    <property type="component" value="Chromosome"/>
</dbReference>
<evidence type="ECO:0000259" key="2">
    <source>
        <dbReference type="Pfam" id="PF09995"/>
    </source>
</evidence>
<dbReference type="PANTHER" id="PTHR36151:SF3">
    <property type="entry name" value="ER-BOUND OXYGENASE MPAB_MPAB'_RUBBER OXYGENASE CATALYTIC DOMAIN-CONTAINING PROTEIN"/>
    <property type="match status" value="1"/>
</dbReference>
<feature type="region of interest" description="Disordered" evidence="1">
    <location>
        <begin position="1"/>
        <end position="22"/>
    </location>
</feature>
<protein>
    <submittedName>
        <fullName evidence="3">DUF2236 domain-containing protein</fullName>
    </submittedName>
</protein>
<reference evidence="3 4" key="1">
    <citation type="submission" date="2022-10" db="EMBL/GenBank/DDBJ databases">
        <title>The complete genomes of actinobacterial strains from the NBC collection.</title>
        <authorList>
            <person name="Joergensen T.S."/>
            <person name="Alvarez Arevalo M."/>
            <person name="Sterndorff E.B."/>
            <person name="Faurdal D."/>
            <person name="Vuksanovic O."/>
            <person name="Mourched A.-S."/>
            <person name="Charusanti P."/>
            <person name="Shaw S."/>
            <person name="Blin K."/>
            <person name="Weber T."/>
        </authorList>
    </citation>
    <scope>NUCLEOTIDE SEQUENCE [LARGE SCALE GENOMIC DNA]</scope>
    <source>
        <strain evidence="3 4">NBC_01413</strain>
    </source>
</reference>
<feature type="compositionally biased region" description="Basic and acidic residues" evidence="1">
    <location>
        <begin position="1"/>
        <end position="11"/>
    </location>
</feature>
<evidence type="ECO:0000313" key="3">
    <source>
        <dbReference type="EMBL" id="WTY33218.1"/>
    </source>
</evidence>
<feature type="compositionally biased region" description="Polar residues" evidence="1">
    <location>
        <begin position="12"/>
        <end position="22"/>
    </location>
</feature>
<accession>A0ABZ1MZW4</accession>
<proteinExistence type="predicted"/>
<dbReference type="EMBL" id="CP109527">
    <property type="protein sequence ID" value="WTY33218.1"/>
    <property type="molecule type" value="Genomic_DNA"/>
</dbReference>
<sequence>MTRDAKIREVLDSQQSPATQNSIRPEVMTEFRKHTASALSAVFAGAAFDQVALMPVAAAVDRTGRFADNFANRGVRSGFSSILAIWGDPADRAAEADWLKTRHQDVHGRGTGDYSEIRYSALNPDAWVWVGLSGVYLALRTFTYCTGTVLRPAEQEAAYQLLRESFSDLELRAESGKLPATLAEATAYYDRMVATELQTNPFLVEQFAALTRLPLPTIGISAPARAALSPMWLLIRPIVGHVIQVCSSKAMVPEMQALTGFRLRPRHDVEFAVYTTVLQAAWRLLPDRLLLAPLAYNRLQYEKLVHVHRKYALDTFSVPAERSGGCPI</sequence>
<dbReference type="Pfam" id="PF09995">
    <property type="entry name" value="MPAB_Lcp_cat"/>
    <property type="match status" value="1"/>
</dbReference>
<gene>
    <name evidence="3" type="ORF">OG308_17850</name>
</gene>
<dbReference type="RefSeq" id="WP_405145410.1">
    <property type="nucleotide sequence ID" value="NZ_CP109527.1"/>
</dbReference>